<evidence type="ECO:0000256" key="4">
    <source>
        <dbReference type="ARBA" id="ARBA00022705"/>
    </source>
</evidence>
<evidence type="ECO:0000256" key="15">
    <source>
        <dbReference type="ARBA" id="ARBA00041979"/>
    </source>
</evidence>
<dbReference type="InterPro" id="IPR047127">
    <property type="entry name" value="MutT-like"/>
</dbReference>
<evidence type="ECO:0000256" key="7">
    <source>
        <dbReference type="ARBA" id="ARBA00022801"/>
    </source>
</evidence>
<dbReference type="Pfam" id="PF00293">
    <property type="entry name" value="NUDIX"/>
    <property type="match status" value="1"/>
</dbReference>
<dbReference type="PANTHER" id="PTHR47707">
    <property type="entry name" value="8-OXO-DGTP DIPHOSPHATASE"/>
    <property type="match status" value="1"/>
</dbReference>
<dbReference type="EMBL" id="PUHZ01000025">
    <property type="protein sequence ID" value="PQO42249.1"/>
    <property type="molecule type" value="Genomic_DNA"/>
</dbReference>
<evidence type="ECO:0000256" key="2">
    <source>
        <dbReference type="ARBA" id="ARBA00005582"/>
    </source>
</evidence>
<evidence type="ECO:0000256" key="12">
    <source>
        <dbReference type="ARBA" id="ARBA00038905"/>
    </source>
</evidence>
<comment type="caution">
    <text evidence="19">The sequence shown here is derived from an EMBL/GenBank/DDBJ whole genome shotgun (WGS) entry which is preliminary data.</text>
</comment>
<dbReference type="RefSeq" id="WP_105338830.1">
    <property type="nucleotide sequence ID" value="NZ_PUHZ01000025.1"/>
</dbReference>
<dbReference type="PANTHER" id="PTHR47707:SF1">
    <property type="entry name" value="NUDIX HYDROLASE FAMILY PROTEIN"/>
    <property type="match status" value="1"/>
</dbReference>
<dbReference type="GO" id="GO:0008413">
    <property type="term" value="F:8-oxo-7,8-dihydroguanosine triphosphate pyrophosphatase activity"/>
    <property type="evidence" value="ECO:0007669"/>
    <property type="project" value="TreeGrafter"/>
</dbReference>
<evidence type="ECO:0000313" key="20">
    <source>
        <dbReference type="Proteomes" id="UP000237819"/>
    </source>
</evidence>
<organism evidence="19 20">
    <name type="scientific">Blastopirellula marina</name>
    <dbReference type="NCBI Taxonomy" id="124"/>
    <lineage>
        <taxon>Bacteria</taxon>
        <taxon>Pseudomonadati</taxon>
        <taxon>Planctomycetota</taxon>
        <taxon>Planctomycetia</taxon>
        <taxon>Pirellulales</taxon>
        <taxon>Pirellulaceae</taxon>
        <taxon>Blastopirellula</taxon>
    </lineage>
</organism>
<dbReference type="GO" id="GO:0006260">
    <property type="term" value="P:DNA replication"/>
    <property type="evidence" value="ECO:0007669"/>
    <property type="project" value="UniProtKB-KW"/>
</dbReference>
<evidence type="ECO:0000256" key="1">
    <source>
        <dbReference type="ARBA" id="ARBA00001946"/>
    </source>
</evidence>
<keyword evidence="9" id="KW-0234">DNA repair</keyword>
<evidence type="ECO:0000256" key="9">
    <source>
        <dbReference type="ARBA" id="ARBA00023204"/>
    </source>
</evidence>
<keyword evidence="7 17" id="KW-0378">Hydrolase</keyword>
<dbReference type="GO" id="GO:0044715">
    <property type="term" value="F:8-oxo-dGDP phosphatase activity"/>
    <property type="evidence" value="ECO:0007669"/>
    <property type="project" value="TreeGrafter"/>
</dbReference>
<keyword evidence="6" id="KW-0227">DNA damage</keyword>
<comment type="similarity">
    <text evidence="2 17">Belongs to the Nudix hydrolase family.</text>
</comment>
<dbReference type="OrthoDB" id="283531at2"/>
<comment type="catalytic activity">
    <reaction evidence="11">
        <text>8-oxo-GTP + H2O = 8-oxo-GMP + diphosphate + H(+)</text>
        <dbReference type="Rhea" id="RHEA:67616"/>
        <dbReference type="ChEBI" id="CHEBI:15377"/>
        <dbReference type="ChEBI" id="CHEBI:15378"/>
        <dbReference type="ChEBI" id="CHEBI:33019"/>
        <dbReference type="ChEBI" id="CHEBI:143553"/>
        <dbReference type="ChEBI" id="CHEBI:145694"/>
    </reaction>
</comment>
<dbReference type="GO" id="GO:0046872">
    <property type="term" value="F:metal ion binding"/>
    <property type="evidence" value="ECO:0007669"/>
    <property type="project" value="UniProtKB-KW"/>
</dbReference>
<keyword evidence="3" id="KW-0515">Mutator protein</keyword>
<dbReference type="AlphaFoldDB" id="A0A2S8GCU3"/>
<evidence type="ECO:0000256" key="14">
    <source>
        <dbReference type="ARBA" id="ARBA00041592"/>
    </source>
</evidence>
<evidence type="ECO:0000256" key="3">
    <source>
        <dbReference type="ARBA" id="ARBA00022457"/>
    </source>
</evidence>
<keyword evidence="8" id="KW-0460">Magnesium</keyword>
<comment type="catalytic activity">
    <reaction evidence="10">
        <text>8-oxo-dGTP + H2O = 8-oxo-dGMP + diphosphate + H(+)</text>
        <dbReference type="Rhea" id="RHEA:31575"/>
        <dbReference type="ChEBI" id="CHEBI:15377"/>
        <dbReference type="ChEBI" id="CHEBI:15378"/>
        <dbReference type="ChEBI" id="CHEBI:33019"/>
        <dbReference type="ChEBI" id="CHEBI:63224"/>
        <dbReference type="ChEBI" id="CHEBI:77896"/>
        <dbReference type="EC" id="3.6.1.55"/>
    </reaction>
</comment>
<dbReference type="GO" id="GO:0035539">
    <property type="term" value="F:8-oxo-7,8-dihydrodeoxyguanosine triphosphate pyrophosphatase activity"/>
    <property type="evidence" value="ECO:0007669"/>
    <property type="project" value="UniProtKB-EC"/>
</dbReference>
<accession>A0A2S8GCU3</accession>
<dbReference type="InterPro" id="IPR020476">
    <property type="entry name" value="Nudix_hydrolase"/>
</dbReference>
<evidence type="ECO:0000256" key="11">
    <source>
        <dbReference type="ARBA" id="ARBA00036904"/>
    </source>
</evidence>
<gene>
    <name evidence="19" type="ORF">C5Y93_28295</name>
</gene>
<keyword evidence="4" id="KW-0235">DNA replication</keyword>
<comment type="cofactor">
    <cofactor evidence="1">
        <name>Mg(2+)</name>
        <dbReference type="ChEBI" id="CHEBI:18420"/>
    </cofactor>
</comment>
<evidence type="ECO:0000256" key="6">
    <source>
        <dbReference type="ARBA" id="ARBA00022763"/>
    </source>
</evidence>
<sequence>MSATPQPTPRKRAVVGVILRQNQFLTIRRSQTVAAPGKICFPGGGIQPGETEAEALVREIREELGISSIAGSRLYENVTGWGTSVAWWLTQIEEDAQVEINLEEVAHWSWMPPQVMLRHPDLLSSNRDFLASWRQARFVIPGITVPDDWDDADD</sequence>
<dbReference type="GO" id="GO:0006281">
    <property type="term" value="P:DNA repair"/>
    <property type="evidence" value="ECO:0007669"/>
    <property type="project" value="UniProtKB-KW"/>
</dbReference>
<dbReference type="Proteomes" id="UP000237819">
    <property type="component" value="Unassembled WGS sequence"/>
</dbReference>
<dbReference type="PROSITE" id="PS00893">
    <property type="entry name" value="NUDIX_BOX"/>
    <property type="match status" value="1"/>
</dbReference>
<keyword evidence="5" id="KW-0479">Metal-binding</keyword>
<reference evidence="19 20" key="1">
    <citation type="submission" date="2018-02" db="EMBL/GenBank/DDBJ databases">
        <title>Comparative genomes isolates from brazilian mangrove.</title>
        <authorList>
            <person name="Araujo J.E."/>
            <person name="Taketani R.G."/>
            <person name="Silva M.C.P."/>
            <person name="Loureco M.V."/>
            <person name="Andreote F.D."/>
        </authorList>
    </citation>
    <scope>NUCLEOTIDE SEQUENCE [LARGE SCALE GENOMIC DNA]</scope>
    <source>
        <strain evidence="19 20">Nap-Phe MGV</strain>
    </source>
</reference>
<feature type="domain" description="Nudix hydrolase" evidence="18">
    <location>
        <begin position="9"/>
        <end position="136"/>
    </location>
</feature>
<dbReference type="PRINTS" id="PR00502">
    <property type="entry name" value="NUDIXFAMILY"/>
</dbReference>
<evidence type="ECO:0000313" key="19">
    <source>
        <dbReference type="EMBL" id="PQO42249.1"/>
    </source>
</evidence>
<dbReference type="InterPro" id="IPR000086">
    <property type="entry name" value="NUDIX_hydrolase_dom"/>
</dbReference>
<dbReference type="Gene3D" id="3.90.79.10">
    <property type="entry name" value="Nucleoside Triphosphate Pyrophosphohydrolase"/>
    <property type="match status" value="1"/>
</dbReference>
<protein>
    <recommendedName>
        <fullName evidence="13">8-oxo-dGTP diphosphatase</fullName>
        <ecNumber evidence="12">3.6.1.55</ecNumber>
    </recommendedName>
    <alternativeName>
        <fullName evidence="16">7,8-dihydro-8-oxoguanine-triphosphatase</fullName>
    </alternativeName>
    <alternativeName>
        <fullName evidence="15">Mutator protein MutT</fullName>
    </alternativeName>
    <alternativeName>
        <fullName evidence="14">dGTP pyrophosphohydrolase</fullName>
    </alternativeName>
</protein>
<dbReference type="PROSITE" id="PS51462">
    <property type="entry name" value="NUDIX"/>
    <property type="match status" value="1"/>
</dbReference>
<evidence type="ECO:0000256" key="5">
    <source>
        <dbReference type="ARBA" id="ARBA00022723"/>
    </source>
</evidence>
<name>A0A2S8GCU3_9BACT</name>
<evidence type="ECO:0000256" key="10">
    <source>
        <dbReference type="ARBA" id="ARBA00035861"/>
    </source>
</evidence>
<evidence type="ECO:0000259" key="18">
    <source>
        <dbReference type="PROSITE" id="PS51462"/>
    </source>
</evidence>
<dbReference type="InterPro" id="IPR015797">
    <property type="entry name" value="NUDIX_hydrolase-like_dom_sf"/>
</dbReference>
<dbReference type="EC" id="3.6.1.55" evidence="12"/>
<evidence type="ECO:0000256" key="17">
    <source>
        <dbReference type="RuleBase" id="RU003476"/>
    </source>
</evidence>
<proteinExistence type="inferred from homology"/>
<dbReference type="SUPFAM" id="SSF55811">
    <property type="entry name" value="Nudix"/>
    <property type="match status" value="1"/>
</dbReference>
<dbReference type="InterPro" id="IPR020084">
    <property type="entry name" value="NUDIX_hydrolase_CS"/>
</dbReference>
<evidence type="ECO:0000256" key="16">
    <source>
        <dbReference type="ARBA" id="ARBA00042798"/>
    </source>
</evidence>
<evidence type="ECO:0000256" key="8">
    <source>
        <dbReference type="ARBA" id="ARBA00022842"/>
    </source>
</evidence>
<evidence type="ECO:0000256" key="13">
    <source>
        <dbReference type="ARBA" id="ARBA00040794"/>
    </source>
</evidence>
<dbReference type="GO" id="GO:0044716">
    <property type="term" value="F:8-oxo-GDP phosphatase activity"/>
    <property type="evidence" value="ECO:0007669"/>
    <property type="project" value="TreeGrafter"/>
</dbReference>